<dbReference type="STRING" id="717646.M2N8D2"/>
<evidence type="ECO:0000259" key="6">
    <source>
        <dbReference type="PROSITE" id="PS50199"/>
    </source>
</evidence>
<dbReference type="InterPro" id="IPR001876">
    <property type="entry name" value="Znf_RanBP2"/>
</dbReference>
<dbReference type="GO" id="GO:0008270">
    <property type="term" value="F:zinc ion binding"/>
    <property type="evidence" value="ECO:0007669"/>
    <property type="project" value="UniProtKB-KW"/>
</dbReference>
<dbReference type="PROSITE" id="PS01358">
    <property type="entry name" value="ZF_RANBP2_1"/>
    <property type="match status" value="1"/>
</dbReference>
<dbReference type="HOGENOM" id="CLU_023057_1_1_1"/>
<dbReference type="OrthoDB" id="261960at2759"/>
<feature type="region of interest" description="Disordered" evidence="5">
    <location>
        <begin position="1"/>
        <end position="23"/>
    </location>
</feature>
<name>M2N8D2_BAUPA</name>
<feature type="region of interest" description="Disordered" evidence="5">
    <location>
        <begin position="183"/>
        <end position="217"/>
    </location>
</feature>
<evidence type="ECO:0000256" key="2">
    <source>
        <dbReference type="ARBA" id="ARBA00022771"/>
    </source>
</evidence>
<feature type="domain" description="RanBP2-type" evidence="6">
    <location>
        <begin position="387"/>
        <end position="416"/>
    </location>
</feature>
<evidence type="ECO:0000256" key="4">
    <source>
        <dbReference type="PROSITE-ProRule" id="PRU00322"/>
    </source>
</evidence>
<dbReference type="KEGG" id="bcom:BAUCODRAFT_578032"/>
<dbReference type="InterPro" id="IPR053000">
    <property type="entry name" value="WSS1-like_metalloprotease"/>
</dbReference>
<feature type="region of interest" description="Disordered" evidence="5">
    <location>
        <begin position="354"/>
        <end position="377"/>
    </location>
</feature>
<evidence type="ECO:0000256" key="1">
    <source>
        <dbReference type="ARBA" id="ARBA00022723"/>
    </source>
</evidence>
<reference evidence="8 9" key="1">
    <citation type="journal article" date="2012" name="PLoS Pathog.">
        <title>Diverse lifestyles and strategies of plant pathogenesis encoded in the genomes of eighteen Dothideomycetes fungi.</title>
        <authorList>
            <person name="Ohm R.A."/>
            <person name="Feau N."/>
            <person name="Henrissat B."/>
            <person name="Schoch C.L."/>
            <person name="Horwitz B.A."/>
            <person name="Barry K.W."/>
            <person name="Condon B.J."/>
            <person name="Copeland A.C."/>
            <person name="Dhillon B."/>
            <person name="Glaser F."/>
            <person name="Hesse C.N."/>
            <person name="Kosti I."/>
            <person name="LaButti K."/>
            <person name="Lindquist E.A."/>
            <person name="Lucas S."/>
            <person name="Salamov A.A."/>
            <person name="Bradshaw R.E."/>
            <person name="Ciuffetti L."/>
            <person name="Hamelin R.C."/>
            <person name="Kema G.H.J."/>
            <person name="Lawrence C."/>
            <person name="Scott J.A."/>
            <person name="Spatafora J.W."/>
            <person name="Turgeon B.G."/>
            <person name="de Wit P.J.G.M."/>
            <person name="Zhong S."/>
            <person name="Goodwin S.B."/>
            <person name="Grigoriev I.V."/>
        </authorList>
    </citation>
    <scope>NUCLEOTIDE SEQUENCE [LARGE SCALE GENOMIC DNA]</scope>
    <source>
        <strain evidence="8 9">UAMH 10762</strain>
    </source>
</reference>
<dbReference type="GeneID" id="19115748"/>
<keyword evidence="3" id="KW-0862">Zinc</keyword>
<feature type="compositionally biased region" description="Basic and acidic residues" evidence="5">
    <location>
        <begin position="268"/>
        <end position="280"/>
    </location>
</feature>
<organism evidence="8 9">
    <name type="scientific">Baudoinia panamericana (strain UAMH 10762)</name>
    <name type="common">Angels' share fungus</name>
    <name type="synonym">Baudoinia compniacensis (strain UAMH 10762)</name>
    <dbReference type="NCBI Taxonomy" id="717646"/>
    <lineage>
        <taxon>Eukaryota</taxon>
        <taxon>Fungi</taxon>
        <taxon>Dikarya</taxon>
        <taxon>Ascomycota</taxon>
        <taxon>Pezizomycotina</taxon>
        <taxon>Dothideomycetes</taxon>
        <taxon>Dothideomycetidae</taxon>
        <taxon>Mycosphaerellales</taxon>
        <taxon>Teratosphaeriaceae</taxon>
        <taxon>Baudoinia</taxon>
    </lineage>
</organism>
<protein>
    <recommendedName>
        <fullName evidence="10">WLM domain-containing protein</fullName>
    </recommendedName>
</protein>
<gene>
    <name evidence="8" type="ORF">BAUCODRAFT_578032</name>
</gene>
<dbReference type="Gene3D" id="2.30.30.380">
    <property type="entry name" value="Zn-finger domain of Sec23/24"/>
    <property type="match status" value="1"/>
</dbReference>
<dbReference type="PANTHER" id="PTHR46622:SF1">
    <property type="entry name" value="DNA-DEPENDENT METALLOPROTEASE WSS1"/>
    <property type="match status" value="1"/>
</dbReference>
<dbReference type="GO" id="GO:0008237">
    <property type="term" value="F:metallopeptidase activity"/>
    <property type="evidence" value="ECO:0007669"/>
    <property type="project" value="TreeGrafter"/>
</dbReference>
<dbReference type="PANTHER" id="PTHR46622">
    <property type="entry name" value="DNA-DEPENDENT METALLOPROTEASE WSS1"/>
    <property type="match status" value="1"/>
</dbReference>
<feature type="region of interest" description="Disordered" evidence="5">
    <location>
        <begin position="245"/>
        <end position="326"/>
    </location>
</feature>
<dbReference type="RefSeq" id="XP_007677859.1">
    <property type="nucleotide sequence ID" value="XM_007679669.1"/>
</dbReference>
<feature type="domain" description="WLM" evidence="7">
    <location>
        <begin position="26"/>
        <end position="205"/>
    </location>
</feature>
<evidence type="ECO:0000256" key="5">
    <source>
        <dbReference type="SAM" id="MobiDB-lite"/>
    </source>
</evidence>
<keyword evidence="9" id="KW-1185">Reference proteome</keyword>
<dbReference type="Pfam" id="PF08325">
    <property type="entry name" value="WLM"/>
    <property type="match status" value="1"/>
</dbReference>
<sequence>MIPQYSGRNRGPSKGGPSGVQRSYASQLKETEALFNSYEHLQGLERGDAALTMLRKVASLVKPIMRKRGWKVQILAEFLPSEQNLLGLNINKGYKICIRLRYHNNPDLFLPLEQVVDTMLHELSHNVWGEHDSNFHKLWDELRDEHETLLRKGYTGEGFLSEGHRLGGDRYNAPAPHDMRRLARASAEKRHAQGQLSRGSGQRLGGTPLHLHGGDAEEDDANDRAIAQALYELLQQEEERKIQNGTFSKVPGDGGLAWSPSTGLYDPRLSEDSSQGRKVPDEDEQLKWALQDSMSHPESSLSRWSPVSPLTPPPNAQGQDRAMSAPPVPNNTKPIVNSVTQTATNNVIASRPTEVADARPEAARVPPPSRTSTTQSAVHVDLSEPFDPDLWTCNICTCINPMQYLACDACGTERPQATPASRPAAVARSRTVGSRQPAAISATLSLPHPIQRLGWNCERCGAFMEHRWWTCSACGLMKSAS</sequence>
<evidence type="ECO:0000313" key="9">
    <source>
        <dbReference type="Proteomes" id="UP000011761"/>
    </source>
</evidence>
<dbReference type="EMBL" id="KB445557">
    <property type="protein sequence ID" value="EMC95359.1"/>
    <property type="molecule type" value="Genomic_DNA"/>
</dbReference>
<feature type="compositionally biased region" description="Polar residues" evidence="5">
    <location>
        <begin position="292"/>
        <end position="305"/>
    </location>
</feature>
<dbReference type="PROSITE" id="PS51397">
    <property type="entry name" value="WLM"/>
    <property type="match status" value="1"/>
</dbReference>
<dbReference type="OMA" id="GTLCEFY"/>
<dbReference type="eggNOG" id="KOG1558">
    <property type="taxonomic scope" value="Eukaryota"/>
</dbReference>
<keyword evidence="1" id="KW-0479">Metal-binding</keyword>
<dbReference type="PROSITE" id="PS50199">
    <property type="entry name" value="ZF_RANBP2_2"/>
    <property type="match status" value="1"/>
</dbReference>
<accession>M2N8D2</accession>
<evidence type="ECO:0000256" key="3">
    <source>
        <dbReference type="ARBA" id="ARBA00022833"/>
    </source>
</evidence>
<evidence type="ECO:0000313" key="8">
    <source>
        <dbReference type="EMBL" id="EMC95359.1"/>
    </source>
</evidence>
<keyword evidence="2 4" id="KW-0863">Zinc-finger</keyword>
<dbReference type="InterPro" id="IPR013536">
    <property type="entry name" value="WLM_dom"/>
</dbReference>
<evidence type="ECO:0008006" key="10">
    <source>
        <dbReference type="Google" id="ProtNLM"/>
    </source>
</evidence>
<dbReference type="GO" id="GO:0005634">
    <property type="term" value="C:nucleus"/>
    <property type="evidence" value="ECO:0007669"/>
    <property type="project" value="TreeGrafter"/>
</dbReference>
<dbReference type="Proteomes" id="UP000011761">
    <property type="component" value="Unassembled WGS sequence"/>
</dbReference>
<evidence type="ECO:0000259" key="7">
    <source>
        <dbReference type="PROSITE" id="PS51397"/>
    </source>
</evidence>
<dbReference type="AlphaFoldDB" id="M2N8D2"/>
<proteinExistence type="predicted"/>
<dbReference type="GO" id="GO:0006281">
    <property type="term" value="P:DNA repair"/>
    <property type="evidence" value="ECO:0007669"/>
    <property type="project" value="TreeGrafter"/>
</dbReference>